<accession>A0ACB0ZHX8</accession>
<dbReference type="Proteomes" id="UP001497535">
    <property type="component" value="Unassembled WGS sequence"/>
</dbReference>
<dbReference type="EMBL" id="CAVMJV010000036">
    <property type="protein sequence ID" value="CAK5078630.1"/>
    <property type="molecule type" value="Genomic_DNA"/>
</dbReference>
<sequence>MPFSIKICFLFFLTTSIIIQLINSDCRKTGFLGCDEDEHKCCDSDATCTAINNTTTCKTGDCKAVGEDCGDNKNCCGNLLCGQSNLCECPDIGNNCVQDSQCCGNYCMDDMKCH</sequence>
<name>A0ACB0ZHX8_MELEN</name>
<evidence type="ECO:0000313" key="2">
    <source>
        <dbReference type="Proteomes" id="UP001497535"/>
    </source>
</evidence>
<reference evidence="1" key="1">
    <citation type="submission" date="2023-11" db="EMBL/GenBank/DDBJ databases">
        <authorList>
            <person name="Poullet M."/>
        </authorList>
    </citation>
    <scope>NUCLEOTIDE SEQUENCE</scope>
    <source>
        <strain evidence="1">E1834</strain>
    </source>
</reference>
<evidence type="ECO:0000313" key="1">
    <source>
        <dbReference type="EMBL" id="CAK5078630.1"/>
    </source>
</evidence>
<gene>
    <name evidence="1" type="ORF">MENTE1834_LOCUS25699</name>
</gene>
<proteinExistence type="predicted"/>
<keyword evidence="2" id="KW-1185">Reference proteome</keyword>
<protein>
    <submittedName>
        <fullName evidence="1">Uncharacterized protein</fullName>
    </submittedName>
</protein>
<organism evidence="1 2">
    <name type="scientific">Meloidogyne enterolobii</name>
    <name type="common">Root-knot nematode worm</name>
    <name type="synonym">Meloidogyne mayaguensis</name>
    <dbReference type="NCBI Taxonomy" id="390850"/>
    <lineage>
        <taxon>Eukaryota</taxon>
        <taxon>Metazoa</taxon>
        <taxon>Ecdysozoa</taxon>
        <taxon>Nematoda</taxon>
        <taxon>Chromadorea</taxon>
        <taxon>Rhabditida</taxon>
        <taxon>Tylenchina</taxon>
        <taxon>Tylenchomorpha</taxon>
        <taxon>Tylenchoidea</taxon>
        <taxon>Meloidogynidae</taxon>
        <taxon>Meloidogyninae</taxon>
        <taxon>Meloidogyne</taxon>
    </lineage>
</organism>
<comment type="caution">
    <text evidence="1">The sequence shown here is derived from an EMBL/GenBank/DDBJ whole genome shotgun (WGS) entry which is preliminary data.</text>
</comment>